<reference evidence="3 4" key="2">
    <citation type="submission" date="2018-11" db="EMBL/GenBank/DDBJ databases">
        <authorList>
            <consortium name="Pathogen Informatics"/>
        </authorList>
    </citation>
    <scope>NUCLEOTIDE SEQUENCE [LARGE SCALE GENOMIC DNA]</scope>
</reference>
<dbReference type="GO" id="GO:0003899">
    <property type="term" value="F:DNA-directed RNA polymerase activity"/>
    <property type="evidence" value="ECO:0007669"/>
    <property type="project" value="InterPro"/>
</dbReference>
<organism evidence="5">
    <name type="scientific">Gongylonema pulchrum</name>
    <dbReference type="NCBI Taxonomy" id="637853"/>
    <lineage>
        <taxon>Eukaryota</taxon>
        <taxon>Metazoa</taxon>
        <taxon>Ecdysozoa</taxon>
        <taxon>Nematoda</taxon>
        <taxon>Chromadorea</taxon>
        <taxon>Rhabditida</taxon>
        <taxon>Spirurina</taxon>
        <taxon>Spiruromorpha</taxon>
        <taxon>Spiruroidea</taxon>
        <taxon>Gongylonematidae</taxon>
        <taxon>Gongylonema</taxon>
    </lineage>
</organism>
<protein>
    <submittedName>
        <fullName evidence="5">DNA-directed RNA polymerase subunit K</fullName>
    </submittedName>
</protein>
<dbReference type="PANTHER" id="PTHR47227:SF5">
    <property type="entry name" value="DNA-DIRECTED RNA POLYMERASES I, II, AND III SUBUNIT RPABC2"/>
    <property type="match status" value="1"/>
</dbReference>
<dbReference type="InterPro" id="IPR020708">
    <property type="entry name" value="DNA-dir_RNA_polK_14-18kDa_CS"/>
</dbReference>
<dbReference type="GO" id="GO:0042797">
    <property type="term" value="P:tRNA transcription by RNA polymerase III"/>
    <property type="evidence" value="ECO:0007669"/>
    <property type="project" value="TreeGrafter"/>
</dbReference>
<dbReference type="WBParaSite" id="GPUH_0001494301-mRNA-1">
    <property type="protein sequence ID" value="GPUH_0001494301-mRNA-1"/>
    <property type="gene ID" value="GPUH_0001494301"/>
</dbReference>
<sequence length="100" mass="11229">MSDHAKPPQTRIIYVNLGWNLPGGCWNEQGCERCLGAKTASLERVTTPFMTKYERARILGTRALQIAMGAPVMIELEGETDPLEIVHKEPKSKIPLIVRR</sequence>
<evidence type="ECO:0000313" key="4">
    <source>
        <dbReference type="Proteomes" id="UP000271098"/>
    </source>
</evidence>
<dbReference type="InterPro" id="IPR006110">
    <property type="entry name" value="Pol_omega/Rpo6/RPB6"/>
</dbReference>
<dbReference type="SUPFAM" id="SSF63562">
    <property type="entry name" value="RPB6/omega subunit-like"/>
    <property type="match status" value="1"/>
</dbReference>
<accession>A0A183E1T2</accession>
<keyword evidence="4" id="KW-1185">Reference proteome</keyword>
<name>A0A183E1T2_9BILA</name>
<evidence type="ECO:0000313" key="5">
    <source>
        <dbReference type="WBParaSite" id="GPUH_0001494301-mRNA-1"/>
    </source>
</evidence>
<dbReference type="GO" id="GO:0003677">
    <property type="term" value="F:DNA binding"/>
    <property type="evidence" value="ECO:0007669"/>
    <property type="project" value="InterPro"/>
</dbReference>
<dbReference type="PROSITE" id="PS01111">
    <property type="entry name" value="RNA_POL_K_14KD"/>
    <property type="match status" value="1"/>
</dbReference>
<dbReference type="Gene3D" id="3.90.940.10">
    <property type="match status" value="1"/>
</dbReference>
<dbReference type="AlphaFoldDB" id="A0A183E1T2"/>
<keyword evidence="1" id="KW-0240">DNA-directed RNA polymerase</keyword>
<dbReference type="EMBL" id="UYRT01081811">
    <property type="protein sequence ID" value="VDN25023.1"/>
    <property type="molecule type" value="Genomic_DNA"/>
</dbReference>
<evidence type="ECO:0000313" key="3">
    <source>
        <dbReference type="EMBL" id="VDN25023.1"/>
    </source>
</evidence>
<dbReference type="GO" id="GO:0005665">
    <property type="term" value="C:RNA polymerase II, core complex"/>
    <property type="evidence" value="ECO:0007669"/>
    <property type="project" value="TreeGrafter"/>
</dbReference>
<proteinExistence type="predicted"/>
<evidence type="ECO:0000256" key="1">
    <source>
        <dbReference type="ARBA" id="ARBA00022478"/>
    </source>
</evidence>
<dbReference type="PANTHER" id="PTHR47227">
    <property type="entry name" value="DNA-DIRECTED RNA POLYMERASE SUBUNIT K"/>
    <property type="match status" value="1"/>
</dbReference>
<gene>
    <name evidence="3" type="ORF">GPUH_LOCUS14923</name>
</gene>
<reference evidence="5" key="1">
    <citation type="submission" date="2016-06" db="UniProtKB">
        <authorList>
            <consortium name="WormBaseParasite"/>
        </authorList>
    </citation>
    <scope>IDENTIFICATION</scope>
</reference>
<dbReference type="Proteomes" id="UP000271098">
    <property type="component" value="Unassembled WGS sequence"/>
</dbReference>
<dbReference type="NCBIfam" id="NF002208">
    <property type="entry name" value="PRK01099.1-3"/>
    <property type="match status" value="1"/>
</dbReference>
<dbReference type="GO" id="GO:0005736">
    <property type="term" value="C:RNA polymerase I complex"/>
    <property type="evidence" value="ECO:0007669"/>
    <property type="project" value="TreeGrafter"/>
</dbReference>
<dbReference type="InterPro" id="IPR036161">
    <property type="entry name" value="RPB6/omega-like_sf"/>
</dbReference>
<dbReference type="GO" id="GO:0005666">
    <property type="term" value="C:RNA polymerase III complex"/>
    <property type="evidence" value="ECO:0007669"/>
    <property type="project" value="TreeGrafter"/>
</dbReference>
<dbReference type="GO" id="GO:0006366">
    <property type="term" value="P:transcription by RNA polymerase II"/>
    <property type="evidence" value="ECO:0007669"/>
    <property type="project" value="TreeGrafter"/>
</dbReference>
<evidence type="ECO:0000256" key="2">
    <source>
        <dbReference type="ARBA" id="ARBA00023163"/>
    </source>
</evidence>
<dbReference type="OrthoDB" id="259769at2759"/>
<dbReference type="Pfam" id="PF01192">
    <property type="entry name" value="RNA_pol_Rpb6"/>
    <property type="match status" value="1"/>
</dbReference>
<dbReference type="GO" id="GO:0006360">
    <property type="term" value="P:transcription by RNA polymerase I"/>
    <property type="evidence" value="ECO:0007669"/>
    <property type="project" value="TreeGrafter"/>
</dbReference>
<keyword evidence="2" id="KW-0804">Transcription</keyword>